<keyword evidence="8" id="KW-0378">Hydrolase</keyword>
<evidence type="ECO:0000313" key="13">
    <source>
        <dbReference type="EMBL" id="HEC05453.1"/>
    </source>
</evidence>
<keyword evidence="5" id="KW-0004">4Fe-4S</keyword>
<evidence type="ECO:0000256" key="3">
    <source>
        <dbReference type="ARBA" id="ARBA00012030"/>
    </source>
</evidence>
<evidence type="ECO:0000256" key="9">
    <source>
        <dbReference type="ARBA" id="ARBA00023004"/>
    </source>
</evidence>
<accession>A0A831RWK7</accession>
<dbReference type="SUPFAM" id="SSF52141">
    <property type="entry name" value="Uracil-DNA glycosylase-like"/>
    <property type="match status" value="1"/>
</dbReference>
<dbReference type="GO" id="GO:0004844">
    <property type="term" value="F:uracil DNA N-glycosylase activity"/>
    <property type="evidence" value="ECO:0007669"/>
    <property type="project" value="UniProtKB-EC"/>
</dbReference>
<evidence type="ECO:0000259" key="12">
    <source>
        <dbReference type="Pfam" id="PF03167"/>
    </source>
</evidence>
<dbReference type="PANTHER" id="PTHR33693:SF1">
    <property type="entry name" value="TYPE-4 URACIL-DNA GLYCOSYLASE"/>
    <property type="match status" value="1"/>
</dbReference>
<dbReference type="GO" id="GO:0006281">
    <property type="term" value="P:DNA repair"/>
    <property type="evidence" value="ECO:0007669"/>
    <property type="project" value="UniProtKB-KW"/>
</dbReference>
<dbReference type="InterPro" id="IPR051536">
    <property type="entry name" value="UDG_Type-4/5"/>
</dbReference>
<dbReference type="InterPro" id="IPR005273">
    <property type="entry name" value="Ura-DNA_glyco_family4"/>
</dbReference>
<evidence type="ECO:0000256" key="10">
    <source>
        <dbReference type="ARBA" id="ARBA00023014"/>
    </source>
</evidence>
<dbReference type="InterPro" id="IPR036895">
    <property type="entry name" value="Uracil-DNA_glycosylase-like_sf"/>
</dbReference>
<dbReference type="EMBL" id="DRLF01000047">
    <property type="protein sequence ID" value="HEC05453.1"/>
    <property type="molecule type" value="Genomic_DNA"/>
</dbReference>
<gene>
    <name evidence="13" type="ORF">ENJ12_01250</name>
</gene>
<dbReference type="Gene3D" id="3.40.470.10">
    <property type="entry name" value="Uracil-DNA glycosylase-like domain"/>
    <property type="match status" value="1"/>
</dbReference>
<evidence type="ECO:0000256" key="2">
    <source>
        <dbReference type="ARBA" id="ARBA00006521"/>
    </source>
</evidence>
<dbReference type="EC" id="3.2.2.27" evidence="3"/>
<dbReference type="AlphaFoldDB" id="A0A831RWK7"/>
<dbReference type="PANTHER" id="PTHR33693">
    <property type="entry name" value="TYPE-5 URACIL-DNA GLYCOSYLASE"/>
    <property type="match status" value="1"/>
</dbReference>
<organism evidence="13">
    <name type="scientific">Thiolapillus brandeum</name>
    <dbReference type="NCBI Taxonomy" id="1076588"/>
    <lineage>
        <taxon>Bacteria</taxon>
        <taxon>Pseudomonadati</taxon>
        <taxon>Pseudomonadota</taxon>
        <taxon>Gammaproteobacteria</taxon>
        <taxon>Chromatiales</taxon>
        <taxon>Sedimenticolaceae</taxon>
        <taxon>Thiolapillus</taxon>
    </lineage>
</organism>
<evidence type="ECO:0000256" key="5">
    <source>
        <dbReference type="ARBA" id="ARBA00022485"/>
    </source>
</evidence>
<evidence type="ECO:0000256" key="7">
    <source>
        <dbReference type="ARBA" id="ARBA00022763"/>
    </source>
</evidence>
<evidence type="ECO:0000256" key="6">
    <source>
        <dbReference type="ARBA" id="ARBA00022723"/>
    </source>
</evidence>
<keyword evidence="9" id="KW-0408">Iron</keyword>
<name>A0A831RWK7_9GAMM</name>
<comment type="catalytic activity">
    <reaction evidence="1">
        <text>Hydrolyzes single-stranded DNA or mismatched double-stranded DNA and polynucleotides, releasing free uracil.</text>
        <dbReference type="EC" id="3.2.2.27"/>
    </reaction>
</comment>
<dbReference type="Pfam" id="PF03167">
    <property type="entry name" value="UDG"/>
    <property type="match status" value="1"/>
</dbReference>
<feature type="non-terminal residue" evidence="13">
    <location>
        <position position="1"/>
    </location>
</feature>
<comment type="similarity">
    <text evidence="2">Belongs to the uracil-DNA glycosylase (UDG) superfamily. Type 4 (UDGa) family.</text>
</comment>
<keyword evidence="6" id="KW-0479">Metal-binding</keyword>
<dbReference type="CDD" id="cd10030">
    <property type="entry name" value="UDG-F4_TTUDGA_SPO1dp_like"/>
    <property type="match status" value="1"/>
</dbReference>
<keyword evidence="11" id="KW-0234">DNA repair</keyword>
<evidence type="ECO:0000256" key="1">
    <source>
        <dbReference type="ARBA" id="ARBA00001400"/>
    </source>
</evidence>
<evidence type="ECO:0000256" key="11">
    <source>
        <dbReference type="ARBA" id="ARBA00023204"/>
    </source>
</evidence>
<evidence type="ECO:0000256" key="4">
    <source>
        <dbReference type="ARBA" id="ARBA00019403"/>
    </source>
</evidence>
<feature type="domain" description="Uracil-DNA glycosylase-like" evidence="12">
    <location>
        <begin position="2"/>
        <end position="112"/>
    </location>
</feature>
<dbReference type="InterPro" id="IPR005122">
    <property type="entry name" value="Uracil-DNA_glycosylase-like"/>
</dbReference>
<proteinExistence type="inferred from homology"/>
<reference evidence="13" key="1">
    <citation type="journal article" date="2020" name="mSystems">
        <title>Genome- and Community-Level Interaction Insights into Carbon Utilization and Element Cycling Functions of Hydrothermarchaeota in Hydrothermal Sediment.</title>
        <authorList>
            <person name="Zhou Z."/>
            <person name="Liu Y."/>
            <person name="Xu W."/>
            <person name="Pan J."/>
            <person name="Luo Z.H."/>
            <person name="Li M."/>
        </authorList>
    </citation>
    <scope>NUCLEOTIDE SEQUENCE [LARGE SCALE GENOMIC DNA]</scope>
    <source>
        <strain evidence="13">HyVt-458</strain>
    </source>
</reference>
<protein>
    <recommendedName>
        <fullName evidence="4">Type-4 uracil-DNA glycosylase</fullName>
        <ecNumber evidence="3">3.2.2.27</ecNumber>
    </recommendedName>
</protein>
<dbReference type="Proteomes" id="UP000886339">
    <property type="component" value="Unassembled WGS sequence"/>
</dbReference>
<keyword evidence="7" id="KW-0227">DNA damage</keyword>
<evidence type="ECO:0000256" key="8">
    <source>
        <dbReference type="ARBA" id="ARBA00022801"/>
    </source>
</evidence>
<sequence>AMLHAIGLARDAVYIANVLKCRPPGNRNPSVAEVAACQPFLRRQLVLIRPKVMLAVGGIAAHNLLNTDEAVGRLRNRVHFYGEERTPLLVTYHPAYLLRRPEEKAKVWQDLQKLHGMLHGG</sequence>
<comment type="caution">
    <text evidence="13">The sequence shown here is derived from an EMBL/GenBank/DDBJ whole genome shotgun (WGS) entry which is preliminary data.</text>
</comment>
<dbReference type="GO" id="GO:0046872">
    <property type="term" value="F:metal ion binding"/>
    <property type="evidence" value="ECO:0007669"/>
    <property type="project" value="UniProtKB-KW"/>
</dbReference>
<keyword evidence="10" id="KW-0411">Iron-sulfur</keyword>
<dbReference type="NCBIfam" id="TIGR00758">
    <property type="entry name" value="UDG_fam4"/>
    <property type="match status" value="1"/>
</dbReference>
<dbReference type="GO" id="GO:0051539">
    <property type="term" value="F:4 iron, 4 sulfur cluster binding"/>
    <property type="evidence" value="ECO:0007669"/>
    <property type="project" value="UniProtKB-KW"/>
</dbReference>